<feature type="compositionally biased region" description="Low complexity" evidence="1">
    <location>
        <begin position="66"/>
        <end position="91"/>
    </location>
</feature>
<feature type="compositionally biased region" description="Polar residues" evidence="1">
    <location>
        <begin position="164"/>
        <end position="189"/>
    </location>
</feature>
<protein>
    <submittedName>
        <fullName evidence="2">Uncharacterized protein</fullName>
    </submittedName>
</protein>
<name>A0A941IK46_9ACTN</name>
<evidence type="ECO:0000256" key="1">
    <source>
        <dbReference type="SAM" id="MobiDB-lite"/>
    </source>
</evidence>
<keyword evidence="3" id="KW-1185">Reference proteome</keyword>
<sequence length="364" mass="36609">MAHGFGFDSTPIPEAEPTLWHAADAGTGSPVSAQSTDSTPWHVNGSHGIAKSYDPGSAGTTGYADPAAPASTASPKPTSTPTPTSTPNNTPWNLNGTSVNGAPTTVSSTYATGEPVNGAPAPGEHTSGTYAHGESVNGTYATDEHTSGVYARGESVKGAPAPGEQTSGAYAQGESVNGTYASGEQTSGTYAHGESVNGTYLNSADADGDTAAPAPSVLPPTSADLARRIRAAAASSPAATRGQGAQAGGQTEHNPAEASAPPLVPRRRTAPEADTASEFAARGAQEPVGATEPSPLPRRTRNRSAVRESTPQVPAALADAQLLDAEAARAAVEEFEAGVEEALRASAQDLPIVRASDEPEGIRP</sequence>
<dbReference type="RefSeq" id="WP_212522557.1">
    <property type="nucleotide sequence ID" value="NZ_JAGSOH010000254.1"/>
</dbReference>
<feature type="compositionally biased region" description="Low complexity" evidence="1">
    <location>
        <begin position="231"/>
        <end position="251"/>
    </location>
</feature>
<evidence type="ECO:0000313" key="2">
    <source>
        <dbReference type="EMBL" id="MBR7831450.1"/>
    </source>
</evidence>
<organism evidence="2 3">
    <name type="scientific">Actinospica acidithermotolerans</name>
    <dbReference type="NCBI Taxonomy" id="2828514"/>
    <lineage>
        <taxon>Bacteria</taxon>
        <taxon>Bacillati</taxon>
        <taxon>Actinomycetota</taxon>
        <taxon>Actinomycetes</taxon>
        <taxon>Catenulisporales</taxon>
        <taxon>Actinospicaceae</taxon>
        <taxon>Actinospica</taxon>
    </lineage>
</organism>
<feature type="region of interest" description="Disordered" evidence="1">
    <location>
        <begin position="343"/>
        <end position="364"/>
    </location>
</feature>
<comment type="caution">
    <text evidence="2">The sequence shown here is derived from an EMBL/GenBank/DDBJ whole genome shotgun (WGS) entry which is preliminary data.</text>
</comment>
<evidence type="ECO:0000313" key="3">
    <source>
        <dbReference type="Proteomes" id="UP000676325"/>
    </source>
</evidence>
<gene>
    <name evidence="2" type="ORF">KDK95_34450</name>
</gene>
<feature type="region of interest" description="Disordered" evidence="1">
    <location>
        <begin position="1"/>
        <end position="313"/>
    </location>
</feature>
<feature type="compositionally biased region" description="Polar residues" evidence="1">
    <location>
        <begin position="92"/>
        <end position="111"/>
    </location>
</feature>
<dbReference type="Proteomes" id="UP000676325">
    <property type="component" value="Unassembled WGS sequence"/>
</dbReference>
<feature type="compositionally biased region" description="Basic and acidic residues" evidence="1">
    <location>
        <begin position="355"/>
        <end position="364"/>
    </location>
</feature>
<dbReference type="AlphaFoldDB" id="A0A941IK46"/>
<reference evidence="2" key="1">
    <citation type="submission" date="2021-04" db="EMBL/GenBank/DDBJ databases">
        <title>Genome based classification of Actinospica acidithermotolerans sp. nov., an actinobacterium isolated from an Indonesian hot spring.</title>
        <authorList>
            <person name="Kusuma A.B."/>
            <person name="Putra K.E."/>
            <person name="Nafisah S."/>
            <person name="Loh J."/>
            <person name="Nouioui I."/>
            <person name="Goodfellow M."/>
        </authorList>
    </citation>
    <scope>NUCLEOTIDE SEQUENCE</scope>
    <source>
        <strain evidence="2">MGRD01-02</strain>
    </source>
</reference>
<feature type="compositionally biased region" description="Polar residues" evidence="1">
    <location>
        <begin position="29"/>
        <end position="41"/>
    </location>
</feature>
<dbReference type="EMBL" id="JAGSOH010000254">
    <property type="protein sequence ID" value="MBR7831450.1"/>
    <property type="molecule type" value="Genomic_DNA"/>
</dbReference>
<accession>A0A941IK46</accession>
<proteinExistence type="predicted"/>